<evidence type="ECO:0008006" key="4">
    <source>
        <dbReference type="Google" id="ProtNLM"/>
    </source>
</evidence>
<evidence type="ECO:0000256" key="1">
    <source>
        <dbReference type="SAM" id="Phobius"/>
    </source>
</evidence>
<name>A0A9X2N728_9PSEU</name>
<keyword evidence="1" id="KW-0812">Transmembrane</keyword>
<reference evidence="2" key="1">
    <citation type="submission" date="2022-06" db="EMBL/GenBank/DDBJ databases">
        <title>Amycolatopsis iheyaensis sp. nov., a new species of the genus Amycolatopsis isolated from soil in Iheya island, Japan.</title>
        <authorList>
            <person name="Ngamcharungchit C."/>
            <person name="Kanto H."/>
            <person name="Take A."/>
            <person name="Intra B."/>
            <person name="Matsumoto A."/>
            <person name="Panbangred W."/>
            <person name="Inahashi Y."/>
        </authorList>
    </citation>
    <scope>NUCLEOTIDE SEQUENCE</scope>
    <source>
        <strain evidence="2">OK19-0408</strain>
    </source>
</reference>
<accession>A0A9X2N728</accession>
<dbReference type="RefSeq" id="WP_257918454.1">
    <property type="nucleotide sequence ID" value="NZ_JAMXQV010000001.1"/>
</dbReference>
<dbReference type="Proteomes" id="UP001144096">
    <property type="component" value="Unassembled WGS sequence"/>
</dbReference>
<proteinExistence type="predicted"/>
<sequence>MLDLPTNVLMPGERVLWSGRPRRHPLRFEEWFILGVLGVWTALLCVLFAATLARQNPMVYFLPVLLVFSLLPAAALLLGRQRMARSTTYFVTTLRVLAVHERPWRRVRWDYLALVPVPSLREGREGTGTLSFGWPDPAARVMAVFSRPLPGTPPSDGSLSPRRVEFRGIPDAGQVRELIAEAQGRPLDA</sequence>
<feature type="transmembrane region" description="Helical" evidence="1">
    <location>
        <begin position="31"/>
        <end position="52"/>
    </location>
</feature>
<keyword evidence="3" id="KW-1185">Reference proteome</keyword>
<feature type="transmembrane region" description="Helical" evidence="1">
    <location>
        <begin position="58"/>
        <end position="78"/>
    </location>
</feature>
<evidence type="ECO:0000313" key="3">
    <source>
        <dbReference type="Proteomes" id="UP001144096"/>
    </source>
</evidence>
<dbReference type="AlphaFoldDB" id="A0A9X2N728"/>
<keyword evidence="1" id="KW-1133">Transmembrane helix</keyword>
<evidence type="ECO:0000313" key="2">
    <source>
        <dbReference type="EMBL" id="MCR6481833.1"/>
    </source>
</evidence>
<gene>
    <name evidence="2" type="ORF">M8542_03290</name>
</gene>
<dbReference type="EMBL" id="JAMXQV010000001">
    <property type="protein sequence ID" value="MCR6481833.1"/>
    <property type="molecule type" value="Genomic_DNA"/>
</dbReference>
<comment type="caution">
    <text evidence="2">The sequence shown here is derived from an EMBL/GenBank/DDBJ whole genome shotgun (WGS) entry which is preliminary data.</text>
</comment>
<keyword evidence="1" id="KW-0472">Membrane</keyword>
<organism evidence="2 3">
    <name type="scientific">Amycolatopsis iheyensis</name>
    <dbReference type="NCBI Taxonomy" id="2945988"/>
    <lineage>
        <taxon>Bacteria</taxon>
        <taxon>Bacillati</taxon>
        <taxon>Actinomycetota</taxon>
        <taxon>Actinomycetes</taxon>
        <taxon>Pseudonocardiales</taxon>
        <taxon>Pseudonocardiaceae</taxon>
        <taxon>Amycolatopsis</taxon>
    </lineage>
</organism>
<protein>
    <recommendedName>
        <fullName evidence="4">PH domain-containing protein</fullName>
    </recommendedName>
</protein>